<gene>
    <name evidence="2" type="ORF">NDU88_001674</name>
</gene>
<comment type="caution">
    <text evidence="2">The sequence shown here is derived from an EMBL/GenBank/DDBJ whole genome shotgun (WGS) entry which is preliminary data.</text>
</comment>
<dbReference type="Proteomes" id="UP001066276">
    <property type="component" value="Chromosome 4_1"/>
</dbReference>
<accession>A0AAV7T040</accession>
<protein>
    <submittedName>
        <fullName evidence="2">Uncharacterized protein</fullName>
    </submittedName>
</protein>
<evidence type="ECO:0000256" key="1">
    <source>
        <dbReference type="SAM" id="MobiDB-lite"/>
    </source>
</evidence>
<evidence type="ECO:0000313" key="2">
    <source>
        <dbReference type="EMBL" id="KAJ1169783.1"/>
    </source>
</evidence>
<feature type="compositionally biased region" description="Polar residues" evidence="1">
    <location>
        <begin position="17"/>
        <end position="41"/>
    </location>
</feature>
<keyword evidence="3" id="KW-1185">Reference proteome</keyword>
<sequence length="130" mass="14407">MNAHASPLSAAPKEPQETQSRATSMVVNQQSKNHVPNTNYNPPRDRKGPTQKGLNQEEEREANRSTKPKDNLGPRATLNTKWKAERESHMSTSQTSRRAIPGQADHKAAIPHVEWAATLPGTTLPRAWKA</sequence>
<name>A0AAV7T040_PLEWA</name>
<dbReference type="AlphaFoldDB" id="A0AAV7T040"/>
<evidence type="ECO:0000313" key="3">
    <source>
        <dbReference type="Proteomes" id="UP001066276"/>
    </source>
</evidence>
<proteinExistence type="predicted"/>
<reference evidence="2" key="1">
    <citation type="journal article" date="2022" name="bioRxiv">
        <title>Sequencing and chromosome-scale assembly of the giantPleurodeles waltlgenome.</title>
        <authorList>
            <person name="Brown T."/>
            <person name="Elewa A."/>
            <person name="Iarovenko S."/>
            <person name="Subramanian E."/>
            <person name="Araus A.J."/>
            <person name="Petzold A."/>
            <person name="Susuki M."/>
            <person name="Suzuki K.-i.T."/>
            <person name="Hayashi T."/>
            <person name="Toyoda A."/>
            <person name="Oliveira C."/>
            <person name="Osipova E."/>
            <person name="Leigh N.D."/>
            <person name="Simon A."/>
            <person name="Yun M.H."/>
        </authorList>
    </citation>
    <scope>NUCLEOTIDE SEQUENCE</scope>
    <source>
        <strain evidence="2">20211129_DDA</strain>
        <tissue evidence="2">Liver</tissue>
    </source>
</reference>
<feature type="compositionally biased region" description="Basic and acidic residues" evidence="1">
    <location>
        <begin position="55"/>
        <end position="72"/>
    </location>
</feature>
<dbReference type="EMBL" id="JANPWB010000007">
    <property type="protein sequence ID" value="KAJ1169783.1"/>
    <property type="molecule type" value="Genomic_DNA"/>
</dbReference>
<feature type="region of interest" description="Disordered" evidence="1">
    <location>
        <begin position="1"/>
        <end position="105"/>
    </location>
</feature>
<organism evidence="2 3">
    <name type="scientific">Pleurodeles waltl</name>
    <name type="common">Iberian ribbed newt</name>
    <dbReference type="NCBI Taxonomy" id="8319"/>
    <lineage>
        <taxon>Eukaryota</taxon>
        <taxon>Metazoa</taxon>
        <taxon>Chordata</taxon>
        <taxon>Craniata</taxon>
        <taxon>Vertebrata</taxon>
        <taxon>Euteleostomi</taxon>
        <taxon>Amphibia</taxon>
        <taxon>Batrachia</taxon>
        <taxon>Caudata</taxon>
        <taxon>Salamandroidea</taxon>
        <taxon>Salamandridae</taxon>
        <taxon>Pleurodelinae</taxon>
        <taxon>Pleurodeles</taxon>
    </lineage>
</organism>